<dbReference type="Pfam" id="PF11512">
    <property type="entry name" value="Atu4866"/>
    <property type="match status" value="1"/>
</dbReference>
<dbReference type="EMBL" id="JAGFNS010000044">
    <property type="protein sequence ID" value="MBO3743714.1"/>
    <property type="molecule type" value="Genomic_DNA"/>
</dbReference>
<comment type="caution">
    <text evidence="1">The sequence shown here is derived from an EMBL/GenBank/DDBJ whole genome shotgun (WGS) entry which is preliminary data.</text>
</comment>
<reference evidence="1 2" key="1">
    <citation type="submission" date="2021-03" db="EMBL/GenBank/DDBJ databases">
        <title>Actinoplanes flavus sp. nov., a novel actinomycete isolated from Coconut Palm rhizosphere soil.</title>
        <authorList>
            <person name="Luo X."/>
        </authorList>
    </citation>
    <scope>NUCLEOTIDE SEQUENCE [LARGE SCALE GENOMIC DNA]</scope>
    <source>
        <strain evidence="1 2">NEAU-H7</strain>
    </source>
</reference>
<evidence type="ECO:0000313" key="1">
    <source>
        <dbReference type="EMBL" id="MBO3743714.1"/>
    </source>
</evidence>
<dbReference type="InterPro" id="IPR038646">
    <property type="entry name" value="Atu4866-like_sf"/>
</dbReference>
<protein>
    <submittedName>
        <fullName evidence="1">Atu4866 domain-containing protein</fullName>
    </submittedName>
</protein>
<gene>
    <name evidence="1" type="ORF">J5X75_40080</name>
</gene>
<organism evidence="1 2">
    <name type="scientific">Actinoplanes flavus</name>
    <dbReference type="NCBI Taxonomy" id="2820290"/>
    <lineage>
        <taxon>Bacteria</taxon>
        <taxon>Bacillati</taxon>
        <taxon>Actinomycetota</taxon>
        <taxon>Actinomycetes</taxon>
        <taxon>Micromonosporales</taxon>
        <taxon>Micromonosporaceae</taxon>
        <taxon>Actinoplanes</taxon>
    </lineage>
</organism>
<dbReference type="InterPro" id="IPR020955">
    <property type="entry name" value="Uncharacterised_Atu4866"/>
</dbReference>
<proteinExistence type="predicted"/>
<evidence type="ECO:0000313" key="2">
    <source>
        <dbReference type="Proteomes" id="UP000679690"/>
    </source>
</evidence>
<dbReference type="Gene3D" id="2.40.128.290">
    <property type="entry name" value="Uncharacterised protein Atu4866, PF11512"/>
    <property type="match status" value="1"/>
</dbReference>
<keyword evidence="2" id="KW-1185">Reference proteome</keyword>
<accession>A0ABS3UYR3</accession>
<dbReference type="RefSeq" id="WP_208472955.1">
    <property type="nucleotide sequence ID" value="NZ_JAGFNS010000044.1"/>
</dbReference>
<dbReference type="Proteomes" id="UP000679690">
    <property type="component" value="Unassembled WGS sequence"/>
</dbReference>
<name>A0ABS3UYR3_9ACTN</name>
<sequence>MTSACDLRVDLTVLDATSLLAIALGGTPSPSFGSGGPRPPQVTSEAVVGSWHSPDGAVRLSLRTDGTYAGEVAGRRRPARGTYRIEGGSVLLRDDSGLQTAVAVQDGELEMAGHRLRPAG</sequence>